<keyword evidence="1" id="KW-0472">Membrane</keyword>
<keyword evidence="4" id="KW-1185">Reference proteome</keyword>
<reference evidence="4" key="1">
    <citation type="journal article" date="2019" name="Int. J. Syst. Evol. Microbiol.">
        <title>The Global Catalogue of Microorganisms (GCM) 10K type strain sequencing project: providing services to taxonomists for standard genome sequencing and annotation.</title>
        <authorList>
            <consortium name="The Broad Institute Genomics Platform"/>
            <consortium name="The Broad Institute Genome Sequencing Center for Infectious Disease"/>
            <person name="Wu L."/>
            <person name="Ma J."/>
        </authorList>
    </citation>
    <scope>NUCLEOTIDE SEQUENCE [LARGE SCALE GENOMIC DNA]</scope>
    <source>
        <strain evidence="4">CCUG 38813</strain>
    </source>
</reference>
<proteinExistence type="predicted"/>
<evidence type="ECO:0000313" key="3">
    <source>
        <dbReference type="EMBL" id="MFC5513544.1"/>
    </source>
</evidence>
<feature type="domain" description="DUF2726" evidence="2">
    <location>
        <begin position="40"/>
        <end position="154"/>
    </location>
</feature>
<name>A0ABW0PND8_9BURK</name>
<organism evidence="3 4">
    <name type="scientific">Massilia jejuensis</name>
    <dbReference type="NCBI Taxonomy" id="648894"/>
    <lineage>
        <taxon>Bacteria</taxon>
        <taxon>Pseudomonadati</taxon>
        <taxon>Pseudomonadota</taxon>
        <taxon>Betaproteobacteria</taxon>
        <taxon>Burkholderiales</taxon>
        <taxon>Oxalobacteraceae</taxon>
        <taxon>Telluria group</taxon>
        <taxon>Massilia</taxon>
    </lineage>
</organism>
<protein>
    <submittedName>
        <fullName evidence="3">DUF2726 domain-containing protein</fullName>
    </submittedName>
</protein>
<accession>A0ABW0PND8</accession>
<dbReference type="InterPro" id="IPR024402">
    <property type="entry name" value="DUF2726"/>
</dbReference>
<evidence type="ECO:0000313" key="4">
    <source>
        <dbReference type="Proteomes" id="UP001596031"/>
    </source>
</evidence>
<keyword evidence="1" id="KW-0812">Transmembrane</keyword>
<gene>
    <name evidence="3" type="ORF">ACFPOU_20810</name>
</gene>
<dbReference type="EMBL" id="JBHSMS010000073">
    <property type="protein sequence ID" value="MFC5513544.1"/>
    <property type="molecule type" value="Genomic_DNA"/>
</dbReference>
<feature type="transmembrane region" description="Helical" evidence="1">
    <location>
        <begin position="6"/>
        <end position="30"/>
    </location>
</feature>
<keyword evidence="1" id="KW-1133">Transmembrane helix</keyword>
<dbReference type="Pfam" id="PF10881">
    <property type="entry name" value="DUF2726"/>
    <property type="match status" value="1"/>
</dbReference>
<dbReference type="RefSeq" id="WP_379725918.1">
    <property type="nucleotide sequence ID" value="NZ_JBHSMS010000073.1"/>
</dbReference>
<sequence>MLDMPSWATGAALIVALSLGAIGVVLNFLFGARVGKYRARALMTDNELEFFFRLSKALPHHLVFPQVSLQALVEAASSDKKTAHADRLRIAQQRADYVVCNPAGAVLVVVELDDRTHEGKRDAVRDARLKQAGIKTVRYPSKAKPSLAAIQQDILGLSK</sequence>
<dbReference type="Proteomes" id="UP001596031">
    <property type="component" value="Unassembled WGS sequence"/>
</dbReference>
<comment type="caution">
    <text evidence="3">The sequence shown here is derived from an EMBL/GenBank/DDBJ whole genome shotgun (WGS) entry which is preliminary data.</text>
</comment>
<evidence type="ECO:0000256" key="1">
    <source>
        <dbReference type="SAM" id="Phobius"/>
    </source>
</evidence>
<evidence type="ECO:0000259" key="2">
    <source>
        <dbReference type="Pfam" id="PF10881"/>
    </source>
</evidence>